<reference evidence="2 3" key="1">
    <citation type="submission" date="2020-05" db="EMBL/GenBank/DDBJ databases">
        <title>Genome Sequencing of Type Strains.</title>
        <authorList>
            <person name="Lemaire J.F."/>
            <person name="Inderbitzin P."/>
            <person name="Gregorio O.A."/>
            <person name="Collins S.B."/>
            <person name="Wespe N."/>
            <person name="Knight-Connoni V."/>
        </authorList>
    </citation>
    <scope>NUCLEOTIDE SEQUENCE [LARGE SCALE GENOMIC DNA]</scope>
    <source>
        <strain evidence="2 3">ATCC 25174</strain>
    </source>
</reference>
<gene>
    <name evidence="2" type="ORF">HP550_19940</name>
</gene>
<dbReference type="Pfam" id="PF14213">
    <property type="entry name" value="DUF4325"/>
    <property type="match status" value="1"/>
</dbReference>
<organism evidence="2 3">
    <name type="scientific">Cellulomonas humilata</name>
    <dbReference type="NCBI Taxonomy" id="144055"/>
    <lineage>
        <taxon>Bacteria</taxon>
        <taxon>Bacillati</taxon>
        <taxon>Actinomycetota</taxon>
        <taxon>Actinomycetes</taxon>
        <taxon>Micrococcales</taxon>
        <taxon>Cellulomonadaceae</taxon>
        <taxon>Cellulomonas</taxon>
    </lineage>
</organism>
<dbReference type="Proteomes" id="UP000565724">
    <property type="component" value="Unassembled WGS sequence"/>
</dbReference>
<dbReference type="AlphaFoldDB" id="A0A7Y6A4B4"/>
<evidence type="ECO:0000313" key="2">
    <source>
        <dbReference type="EMBL" id="NUU19526.1"/>
    </source>
</evidence>
<evidence type="ECO:0000259" key="1">
    <source>
        <dbReference type="Pfam" id="PF14213"/>
    </source>
</evidence>
<evidence type="ECO:0000313" key="3">
    <source>
        <dbReference type="Proteomes" id="UP000565724"/>
    </source>
</evidence>
<dbReference type="RefSeq" id="WP_175349388.1">
    <property type="nucleotide sequence ID" value="NZ_JABMCI010000070.1"/>
</dbReference>
<comment type="caution">
    <text evidence="2">The sequence shown here is derived from an EMBL/GenBank/DDBJ whole genome shotgun (WGS) entry which is preliminary data.</text>
</comment>
<proteinExistence type="predicted"/>
<sequence>MKVKRYAGSFAGDKDAAARIREDHLLPALTRGKRAVLDFEGVDLATQSFIHALIASVIREHPEWLGSIDFVNCNESVQSLIEIVAEYAQDQFD</sequence>
<dbReference type="EMBL" id="JABMCI010000070">
    <property type="protein sequence ID" value="NUU19526.1"/>
    <property type="molecule type" value="Genomic_DNA"/>
</dbReference>
<feature type="domain" description="DUF4325" evidence="1">
    <location>
        <begin position="17"/>
        <end position="78"/>
    </location>
</feature>
<name>A0A7Y6A4B4_9CELL</name>
<dbReference type="InterPro" id="IPR025474">
    <property type="entry name" value="DUF4325"/>
</dbReference>
<accession>A0A7Y6A4B4</accession>
<keyword evidence="3" id="KW-1185">Reference proteome</keyword>
<protein>
    <submittedName>
        <fullName evidence="2">STAS-like domain-containing protein</fullName>
    </submittedName>
</protein>